<reference evidence="2 3" key="1">
    <citation type="submission" date="2015-03" db="EMBL/GenBank/DDBJ databases">
        <authorList>
            <person name="Hassan Y.I."/>
            <person name="Lepp D."/>
            <person name="Zhou T."/>
        </authorList>
    </citation>
    <scope>NUCLEOTIDE SEQUENCE [LARGE SCALE GENOMIC DNA]</scope>
    <source>
        <strain evidence="2 3">GH2-10</strain>
    </source>
</reference>
<evidence type="ECO:0000313" key="2">
    <source>
        <dbReference type="EMBL" id="KKB77156.1"/>
    </source>
</evidence>
<name>A0A0F5L434_9HYPH</name>
<comment type="caution">
    <text evidence="2">The sequence shown here is derived from an EMBL/GenBank/DDBJ whole genome shotgun (WGS) entry which is preliminary data.</text>
</comment>
<keyword evidence="1" id="KW-0732">Signal</keyword>
<evidence type="ECO:0000313" key="3">
    <source>
        <dbReference type="Proteomes" id="UP000033514"/>
    </source>
</evidence>
<feature type="chain" id="PRO_5002491768" description="KTSC domain-containing protein" evidence="1">
    <location>
        <begin position="25"/>
        <end position="99"/>
    </location>
</feature>
<dbReference type="PATRIC" id="fig|361041.3.peg.2530"/>
<keyword evidence="3" id="KW-1185">Reference proteome</keyword>
<dbReference type="STRING" id="361041.VW35_15670"/>
<evidence type="ECO:0008006" key="4">
    <source>
        <dbReference type="Google" id="ProtNLM"/>
    </source>
</evidence>
<dbReference type="AlphaFoldDB" id="A0A0F5L434"/>
<proteinExistence type="predicted"/>
<dbReference type="Proteomes" id="UP000033514">
    <property type="component" value="Unassembled WGS sequence"/>
</dbReference>
<gene>
    <name evidence="2" type="ORF">VW35_15670</name>
</gene>
<accession>A0A0F5L434</accession>
<evidence type="ECO:0000256" key="1">
    <source>
        <dbReference type="SAM" id="SignalP"/>
    </source>
</evidence>
<protein>
    <recommendedName>
        <fullName evidence="4">KTSC domain-containing protein</fullName>
    </recommendedName>
</protein>
<feature type="signal peptide" evidence="1">
    <location>
        <begin position="1"/>
        <end position="24"/>
    </location>
</feature>
<sequence length="99" mass="10879">MMRMLKKLATAALVLSVMTVPAFAAPEAAVVIDYRLPDGSLKSLLFTAPDGYSLEQCREGYRDQLPTFLNQVEAMNLPEFAGGKFESASCKPYSEDLLK</sequence>
<dbReference type="EMBL" id="LAJG01000033">
    <property type="protein sequence ID" value="KKB77156.1"/>
    <property type="molecule type" value="Genomic_DNA"/>
</dbReference>
<organism evidence="2 3">
    <name type="scientific">Devosia soli</name>
    <dbReference type="NCBI Taxonomy" id="361041"/>
    <lineage>
        <taxon>Bacteria</taxon>
        <taxon>Pseudomonadati</taxon>
        <taxon>Pseudomonadota</taxon>
        <taxon>Alphaproteobacteria</taxon>
        <taxon>Hyphomicrobiales</taxon>
        <taxon>Devosiaceae</taxon>
        <taxon>Devosia</taxon>
    </lineage>
</organism>